<keyword evidence="2" id="KW-1185">Reference proteome</keyword>
<dbReference type="Proteomes" id="UP001480955">
    <property type="component" value="Unassembled WGS sequence"/>
</dbReference>
<reference evidence="1 2" key="1">
    <citation type="submission" date="2024-06" db="EMBL/GenBank/DDBJ databases">
        <authorList>
            <person name="Campbell A.G."/>
        </authorList>
    </citation>
    <scope>NUCLEOTIDE SEQUENCE [LARGE SCALE GENOMIC DNA]</scope>
    <source>
        <strain evidence="1 2">EM12</strain>
    </source>
</reference>
<gene>
    <name evidence="1" type="ORF">ABS772_19340</name>
</gene>
<name>A0ABV1QRP1_9HYPH</name>
<comment type="caution">
    <text evidence="1">The sequence shown here is derived from an EMBL/GenBank/DDBJ whole genome shotgun (WGS) entry which is preliminary data.</text>
</comment>
<dbReference type="EMBL" id="JBELQE010000098">
    <property type="protein sequence ID" value="MER2252079.1"/>
    <property type="molecule type" value="Genomic_DNA"/>
</dbReference>
<proteinExistence type="predicted"/>
<evidence type="ECO:0000313" key="2">
    <source>
        <dbReference type="Proteomes" id="UP001480955"/>
    </source>
</evidence>
<evidence type="ECO:0000313" key="1">
    <source>
        <dbReference type="EMBL" id="MER2252079.1"/>
    </source>
</evidence>
<dbReference type="RefSeq" id="WP_350396426.1">
    <property type="nucleotide sequence ID" value="NZ_JBELQE010000098.1"/>
</dbReference>
<sequence>MNQTVLFAMLAYMNDLQRSIDLNENFAEEVLVLASKVDDEQNDGCERRRMLDLARRHRVDAIKAHARMAAITEQFVSRFGVERLEQERSKYPARPRRSV</sequence>
<accession>A0ABV1QRP1</accession>
<protein>
    <submittedName>
        <fullName evidence="1">Uncharacterized protein</fullName>
    </submittedName>
</protein>
<organism evidence="1 2">
    <name type="scientific">Methylorubrum podarium</name>
    <dbReference type="NCBI Taxonomy" id="200476"/>
    <lineage>
        <taxon>Bacteria</taxon>
        <taxon>Pseudomonadati</taxon>
        <taxon>Pseudomonadota</taxon>
        <taxon>Alphaproteobacteria</taxon>
        <taxon>Hyphomicrobiales</taxon>
        <taxon>Methylobacteriaceae</taxon>
        <taxon>Methylorubrum</taxon>
    </lineage>
</organism>